<reference evidence="2" key="1">
    <citation type="submission" date="2020-10" db="EMBL/GenBank/DDBJ databases">
        <authorList>
            <person name="Gilroy R."/>
        </authorList>
    </citation>
    <scope>NUCLEOTIDE SEQUENCE</scope>
    <source>
        <strain evidence="2">B1-20833</strain>
    </source>
</reference>
<feature type="transmembrane region" description="Helical" evidence="1">
    <location>
        <begin position="212"/>
        <end position="230"/>
    </location>
</feature>
<feature type="transmembrane region" description="Helical" evidence="1">
    <location>
        <begin position="81"/>
        <end position="102"/>
    </location>
</feature>
<protein>
    <submittedName>
        <fullName evidence="2">Uncharacterized protein</fullName>
    </submittedName>
</protein>
<keyword evidence="1" id="KW-0472">Membrane</keyword>
<gene>
    <name evidence="2" type="ORF">IAC06_03165</name>
</gene>
<feature type="transmembrane region" description="Helical" evidence="1">
    <location>
        <begin position="51"/>
        <end position="69"/>
    </location>
</feature>
<evidence type="ECO:0000256" key="1">
    <source>
        <dbReference type="SAM" id="Phobius"/>
    </source>
</evidence>
<proteinExistence type="predicted"/>
<sequence length="837" mass="96498">MRNIERTDTSRCRRALKAVLKAIWKAADIVLLTAGILSYVIIFAFPDIKVYVYDIAGVLSLVYCSIYLIKWLCRPIWRDWMLVNGHFLIKVVIFVLFTPLAINMCFRLWEGKYGAYSPVNLLVAADTAERLPDSIKEEKPDLFWSIYSHFVDPGNQNMAPSRSGKGWSALIAVSGIILLNGLLVSTLVNWFDKRKGMWLDGEVRYRRIPGNYAIVIGAGEIAASVIRNLLSSRRKGEINYRCESNNRYIILHTCQDARSVRETLSSSLPEEMMKKVIIYRGLRDSLEEIRRLDPYRATEIYILGESASENGGETFHDALNMRCVNIVAEELDRKRSASDKENYERRKVCKVMFEYQTTYSIFQFSDISEVISRNLVFIPFNRYESWARKVMVDCAADTDGGRHIKYTPLDGTGIGEDSDNFVHFIVVGMSKMGVSMGIQALHQAHYPNGRRHMTRISFIDTNADKEMDFFKGRYPVLFELARHRYFDANDPTAGQLCWTDPMERHDCKWGHLSADGRNFIDVEIEFIKGELESNGVRDWLRQAVAEDGARVTIAICLVHTHQAVAAALYMPVEVYKSLNLQEIWVYQREASDIISNLADSKRKNLSYNKLRPFGMLYGEYMADRTLYLKALLVNCAYDISQKNSIYKWPASMSDEKDEGYVMVKQSWKRLFVDKKWSNRFFADSIWVKIRCAMPGKAGFMCAEDILHRLETDRSETVETIQKVLNDNVSIARCEHNRWNVQQLLLGYLPCDRQTFVELQEMNRVINGETTAPDIIKSVRSEFDSRKKKAKESELRMHPNICDYDLLDSVDSDARDYDRILVNAIYKIIDLVDADRKE</sequence>
<organism evidence="2 3">
    <name type="scientific">Candidatus Cryptobacteroides intestinavium</name>
    <dbReference type="NCBI Taxonomy" id="2840766"/>
    <lineage>
        <taxon>Bacteria</taxon>
        <taxon>Pseudomonadati</taxon>
        <taxon>Bacteroidota</taxon>
        <taxon>Bacteroidia</taxon>
        <taxon>Bacteroidales</taxon>
        <taxon>Candidatus Cryptobacteroides</taxon>
    </lineage>
</organism>
<feature type="transmembrane region" description="Helical" evidence="1">
    <location>
        <begin position="167"/>
        <end position="191"/>
    </location>
</feature>
<accession>A0A9D9EXS2</accession>
<keyword evidence="1" id="KW-0812">Transmembrane</keyword>
<dbReference type="AlphaFoldDB" id="A0A9D9EXS2"/>
<evidence type="ECO:0000313" key="3">
    <source>
        <dbReference type="Proteomes" id="UP000823661"/>
    </source>
</evidence>
<comment type="caution">
    <text evidence="2">The sequence shown here is derived from an EMBL/GenBank/DDBJ whole genome shotgun (WGS) entry which is preliminary data.</text>
</comment>
<name>A0A9D9EXS2_9BACT</name>
<dbReference type="EMBL" id="JADIMI010000028">
    <property type="protein sequence ID" value="MBO8451869.1"/>
    <property type="molecule type" value="Genomic_DNA"/>
</dbReference>
<evidence type="ECO:0000313" key="2">
    <source>
        <dbReference type="EMBL" id="MBO8451869.1"/>
    </source>
</evidence>
<keyword evidence="1" id="KW-1133">Transmembrane helix</keyword>
<reference evidence="2" key="2">
    <citation type="journal article" date="2021" name="PeerJ">
        <title>Extensive microbial diversity within the chicken gut microbiome revealed by metagenomics and culture.</title>
        <authorList>
            <person name="Gilroy R."/>
            <person name="Ravi A."/>
            <person name="Getino M."/>
            <person name="Pursley I."/>
            <person name="Horton D.L."/>
            <person name="Alikhan N.F."/>
            <person name="Baker D."/>
            <person name="Gharbi K."/>
            <person name="Hall N."/>
            <person name="Watson M."/>
            <person name="Adriaenssens E.M."/>
            <person name="Foster-Nyarko E."/>
            <person name="Jarju S."/>
            <person name="Secka A."/>
            <person name="Antonio M."/>
            <person name="Oren A."/>
            <person name="Chaudhuri R.R."/>
            <person name="La Ragione R."/>
            <person name="Hildebrand F."/>
            <person name="Pallen M.J."/>
        </authorList>
    </citation>
    <scope>NUCLEOTIDE SEQUENCE</scope>
    <source>
        <strain evidence="2">B1-20833</strain>
    </source>
</reference>
<dbReference type="Proteomes" id="UP000823661">
    <property type="component" value="Unassembled WGS sequence"/>
</dbReference>
<feature type="transmembrane region" description="Helical" evidence="1">
    <location>
        <begin position="23"/>
        <end position="45"/>
    </location>
</feature>